<evidence type="ECO:0000313" key="3">
    <source>
        <dbReference type="Proteomes" id="UP001055104"/>
    </source>
</evidence>
<dbReference type="Proteomes" id="UP001055104">
    <property type="component" value="Unassembled WGS sequence"/>
</dbReference>
<sequence>MVVILYQVAEAAGGKPTDKRHDGLEKTEEECHNKKSAPANATHDNSACYGNSETVHSKADGKEPYF</sequence>
<feature type="region of interest" description="Disordered" evidence="1">
    <location>
        <begin position="12"/>
        <end position="66"/>
    </location>
</feature>
<protein>
    <submittedName>
        <fullName evidence="2">Uncharacterized protein</fullName>
    </submittedName>
</protein>
<comment type="caution">
    <text evidence="2">The sequence shown here is derived from an EMBL/GenBank/DDBJ whole genome shotgun (WGS) entry which is preliminary data.</text>
</comment>
<proteinExistence type="predicted"/>
<feature type="compositionally biased region" description="Basic and acidic residues" evidence="1">
    <location>
        <begin position="16"/>
        <end position="33"/>
    </location>
</feature>
<feature type="compositionally biased region" description="Polar residues" evidence="1">
    <location>
        <begin position="42"/>
        <end position="54"/>
    </location>
</feature>
<accession>A0AA37KHU2</accession>
<reference evidence="2" key="1">
    <citation type="submission" date="2022-01" db="EMBL/GenBank/DDBJ databases">
        <title>Novel bile acid biosynthetic pathways are enriched in the microbiome of centenarians.</title>
        <authorList>
            <person name="Sato Y."/>
            <person name="Atarashi K."/>
            <person name="Plichta R.D."/>
            <person name="Arai Y."/>
            <person name="Sasajima S."/>
            <person name="Kearney M.S."/>
            <person name="Suda W."/>
            <person name="Takeshita K."/>
            <person name="Sasaki T."/>
            <person name="Okamoto S."/>
            <person name="Skelly N.A."/>
            <person name="Okamura Y."/>
            <person name="Vlamakis H."/>
            <person name="Li Y."/>
            <person name="Tanoue T."/>
            <person name="Takei H."/>
            <person name="Nittono H."/>
            <person name="Narushima S."/>
            <person name="Irie J."/>
            <person name="Itoh H."/>
            <person name="Moriya K."/>
            <person name="Sugiura Y."/>
            <person name="Suematsu M."/>
            <person name="Moritoki N."/>
            <person name="Shibata S."/>
            <person name="Littman R.D."/>
            <person name="Fischbach A.M."/>
            <person name="Uwamino Y."/>
            <person name="Inoue T."/>
            <person name="Honda A."/>
            <person name="Hattori M."/>
            <person name="Murai T."/>
            <person name="Xavier J.R."/>
            <person name="Hirose N."/>
            <person name="Honda K."/>
        </authorList>
    </citation>
    <scope>NUCLEOTIDE SEQUENCE</scope>
    <source>
        <strain evidence="2">CE91-St7</strain>
    </source>
</reference>
<dbReference type="EMBL" id="BQOB01000001">
    <property type="protein sequence ID" value="GKH82057.1"/>
    <property type="molecule type" value="Genomic_DNA"/>
</dbReference>
<organism evidence="2 3">
    <name type="scientific">Phocaeicola dorei</name>
    <dbReference type="NCBI Taxonomy" id="357276"/>
    <lineage>
        <taxon>Bacteria</taxon>
        <taxon>Pseudomonadati</taxon>
        <taxon>Bacteroidota</taxon>
        <taxon>Bacteroidia</taxon>
        <taxon>Bacteroidales</taxon>
        <taxon>Bacteroidaceae</taxon>
        <taxon>Phocaeicola</taxon>
    </lineage>
</organism>
<gene>
    <name evidence="2" type="ORF">CE91St7_29410</name>
</gene>
<evidence type="ECO:0000313" key="2">
    <source>
        <dbReference type="EMBL" id="GKH82057.1"/>
    </source>
</evidence>
<name>A0AA37KHU2_9BACT</name>
<dbReference type="AlphaFoldDB" id="A0AA37KHU2"/>
<feature type="compositionally biased region" description="Basic and acidic residues" evidence="1">
    <location>
        <begin position="55"/>
        <end position="66"/>
    </location>
</feature>
<evidence type="ECO:0000256" key="1">
    <source>
        <dbReference type="SAM" id="MobiDB-lite"/>
    </source>
</evidence>